<dbReference type="Gene3D" id="2.80.10.50">
    <property type="match status" value="4"/>
</dbReference>
<dbReference type="CDD" id="cd00161">
    <property type="entry name" value="beta-trefoil_Ricin-like"/>
    <property type="match status" value="3"/>
</dbReference>
<protein>
    <recommendedName>
        <fullName evidence="1">PKD domain-containing protein</fullName>
    </recommendedName>
</protein>
<dbReference type="InterPro" id="IPR035992">
    <property type="entry name" value="Ricin_B-like_lectins"/>
</dbReference>
<dbReference type="CDD" id="cd00146">
    <property type="entry name" value="PKD"/>
    <property type="match status" value="8"/>
</dbReference>
<dbReference type="EMBL" id="FQZX01000003">
    <property type="protein sequence ID" value="SHK58919.1"/>
    <property type="molecule type" value="Genomic_DNA"/>
</dbReference>
<name>A0A1M6TPV8_9FLAO</name>
<dbReference type="SUPFAM" id="SSF50952">
    <property type="entry name" value="Soluble quinoprotein glucose dehydrogenase"/>
    <property type="match status" value="1"/>
</dbReference>
<dbReference type="PANTHER" id="PTHR19328:SF13">
    <property type="entry name" value="HIPL1 PROTEIN"/>
    <property type="match status" value="1"/>
</dbReference>
<dbReference type="InterPro" id="IPR013783">
    <property type="entry name" value="Ig-like_fold"/>
</dbReference>
<keyword evidence="3" id="KW-1185">Reference proteome</keyword>
<evidence type="ECO:0000259" key="1">
    <source>
        <dbReference type="PROSITE" id="PS50093"/>
    </source>
</evidence>
<dbReference type="STRING" id="228958.SAMN04488007_3311"/>
<dbReference type="InterPro" id="IPR000772">
    <property type="entry name" value="Ricin_B_lectin"/>
</dbReference>
<evidence type="ECO:0000313" key="2">
    <source>
        <dbReference type="EMBL" id="SHK58919.1"/>
    </source>
</evidence>
<evidence type="ECO:0000313" key="3">
    <source>
        <dbReference type="Proteomes" id="UP000184314"/>
    </source>
</evidence>
<dbReference type="FunFam" id="2.60.40.10:FF:000270">
    <property type="entry name" value="Cell surface protein"/>
    <property type="match status" value="1"/>
</dbReference>
<dbReference type="PROSITE" id="PS50093">
    <property type="entry name" value="PKD"/>
    <property type="match status" value="8"/>
</dbReference>
<dbReference type="SUPFAM" id="SSF49299">
    <property type="entry name" value="PKD domain"/>
    <property type="match status" value="8"/>
</dbReference>
<feature type="domain" description="PKD" evidence="1">
    <location>
        <begin position="1733"/>
        <end position="1820"/>
    </location>
</feature>
<dbReference type="InterPro" id="IPR022409">
    <property type="entry name" value="PKD/Chitinase_dom"/>
</dbReference>
<dbReference type="InterPro" id="IPR011041">
    <property type="entry name" value="Quinoprot_gluc/sorb_DH_b-prop"/>
</dbReference>
<feature type="domain" description="PKD" evidence="1">
    <location>
        <begin position="1646"/>
        <end position="1728"/>
    </location>
</feature>
<feature type="domain" description="PKD" evidence="1">
    <location>
        <begin position="1995"/>
        <end position="2080"/>
    </location>
</feature>
<dbReference type="Proteomes" id="UP000184314">
    <property type="component" value="Unassembled WGS sequence"/>
</dbReference>
<dbReference type="InterPro" id="IPR012938">
    <property type="entry name" value="Glc/Sorbosone_DH"/>
</dbReference>
<dbReference type="SMART" id="SM00458">
    <property type="entry name" value="RICIN"/>
    <property type="match status" value="3"/>
</dbReference>
<feature type="domain" description="PKD" evidence="1">
    <location>
        <begin position="1819"/>
        <end position="1899"/>
    </location>
</feature>
<accession>A0A1M6TPV8</accession>
<reference evidence="3" key="1">
    <citation type="submission" date="2016-11" db="EMBL/GenBank/DDBJ databases">
        <authorList>
            <person name="Varghese N."/>
            <person name="Submissions S."/>
        </authorList>
    </citation>
    <scope>NUCLEOTIDE SEQUENCE [LARGE SCALE GENOMIC DNA]</scope>
    <source>
        <strain evidence="3">DSM 16478</strain>
    </source>
</reference>
<organism evidence="2 3">
    <name type="scientific">Maribacter aquivivus</name>
    <dbReference type="NCBI Taxonomy" id="228958"/>
    <lineage>
        <taxon>Bacteria</taxon>
        <taxon>Pseudomonadati</taxon>
        <taxon>Bacteroidota</taxon>
        <taxon>Flavobacteriia</taxon>
        <taxon>Flavobacteriales</taxon>
        <taxon>Flavobacteriaceae</taxon>
        <taxon>Maribacter</taxon>
    </lineage>
</organism>
<dbReference type="RefSeq" id="WP_073246273.1">
    <property type="nucleotide sequence ID" value="NZ_FQZX01000003.1"/>
</dbReference>
<feature type="domain" description="PKD" evidence="1">
    <location>
        <begin position="1559"/>
        <end position="1642"/>
    </location>
</feature>
<proteinExistence type="predicted"/>
<dbReference type="Pfam" id="PF14200">
    <property type="entry name" value="RicinB_lectin_2"/>
    <property type="match status" value="3"/>
</dbReference>
<dbReference type="InterPro" id="IPR011042">
    <property type="entry name" value="6-blade_b-propeller_TolB-like"/>
</dbReference>
<dbReference type="Gene3D" id="2.60.40.10">
    <property type="entry name" value="Immunoglobulins"/>
    <property type="match status" value="8"/>
</dbReference>
<dbReference type="SUPFAM" id="SSF50370">
    <property type="entry name" value="Ricin B-like lectins"/>
    <property type="match status" value="3"/>
</dbReference>
<dbReference type="PROSITE" id="PS50231">
    <property type="entry name" value="RICIN_B_LECTIN"/>
    <property type="match status" value="1"/>
</dbReference>
<feature type="domain" description="PKD" evidence="1">
    <location>
        <begin position="2083"/>
        <end position="2168"/>
    </location>
</feature>
<sequence length="2260" mass="242913">MKKVSYKNMLQNKKNVALTTLVVVMSAVGMSFGPMFFGPGLTDAEPIGNYLDGVFPNTGFTQDPYVVAYPNLDFDTPLNFNVVPGQNKIIVGQRDGKVFWFDDADNTTVKNSVIDLSNVVGGQVWDGGFLGLSIHPDFGDGVHNFFFVYYSTASNDTTLEEPLGFYCGEEKFHGNYLVLERFEVNPVTMEAVPNTKITMIQRQLYNTTHRGGGMEFGDDGYLWVTTGDQAAYINAQQIDENLDGGVLRLDVDMIGGATSHEPIRILGNQAGEADEFSGVNYFIPNDNPFNDGSGAVFEEYFTLGHRNPHRMTKDSATGIFYIGEVGEDSHEEINIVDPAAPGLNYGWPLFEANAPYTPRTNAGDVCLTELYNNMAHTGPLVQFPRSEANAIIGGYVYRGQDYNDLTGSYICGDYGVGGEIWKVDIANNNTYTSLGNFAPGNMVSWGQDKEGELYILSQGAGVKLYKLRSPEATNYSNLPQNLSDTGIFTDMINLTVRDGVIPYEGIDPFWSDGALKKRWLAIPNDGTHDTAAEQIAYSEDGVWEFPVGSVLIKHFDYPIDENNPNVVKRMETRFSIKGGDGEFYFVTYNWNDAQTDAVLQEDGLDEPVQVTLVGGGTRTDTWHFPNNGECVTCHNDISQGTLGARSRYLNSDYDYSDKGGVVGNQLVTLSELGILDATITDTDTPGILTHTSINDINGTLDDKARSYLDLNCAYCHQEGTNNRGDFDLRLFKTLNQTGLLTAGVNEPLGITPDEKIVFAGDANKSVLWHRTNSVVPGQAMPPLAKNRVDEQGVAMLQTWINSLVAPLPAPDTGTYRIVNVESGQTLQVAGGSTNNTANVLQGGYQGVDSQHFILENAYAGYFELRAVHSDKYLDVAGFGAAQNVNVWQYDGNGSDAQQWEVLGVGNDEFHIVNSRTGKYLGVETGGNVAVLDNDGTDIFKWRFDDIGAVVEREIVLDVDIITTSEDGDIAQFQVSLGAEPTGDVELDLTAILNADEILLSDAVLIFTNATWNIPQTVDVTGVDDLDVDGPQDFQIEIRANENSIDADYIGATIILDGVNSDNDGGGVAPPDPGIYRVINKNSGQTLEVLASSLDNEANVQQGPYQDADNEHFEIDYDGVGYYSFIAQHSLKAMDVAGIGAGVGVNVWQYDFNGTNAQLWEVVDTGDGDDTYFIISKSTGNYLRIAPDGNIEVVVNEDTDIFKWTFLPIGTPASAGINVSKDVVVVDEDLDTDTFNVTLNTAPTGQVTVEFSVVLGGDEFTIDQTQLIFDATNWNIPQAVLVTGVDDAIADGVQDFVIDVLVVNPINDPNYEGLGTTVQGLNYDNDGGDNGAPIVGEYRLVNVQTQNTIRAANGGLIQETNLETGTYDGSPYQEFMLEDVGDGYYALRTLHTADQYLDVQFSNTDAGANIWQYTFNGSNAQLWQIVDAGNNTFHIISKLSGFYLTEAANGNVYIDADNGGDIYRWQFLNTGFAPVAISSADILTGNEDLTVQFSSAGSTDDKNDIVSYLWDFGNGDTSNEANPEYTFEDGGSYDVILTIEDGDGYSDVADAITIAVNGAPVAVASSDLNGGEATIDISFTGDLSTDDTGIASYLWTFEPGEISAVANPVYTYTSAGVYNVTLTVTDADGLEDTTTLEITITAPNQAPVAVASSNVAGGIVPLEVVFTGDQSTDDVGVESYLWTFEPGETSADVNPTYTFNDIGVYTVELTVTDIEGLQSTTSIDITVTADNQAPVAVASSNVMTGDAPLEVQFTGDQSTDDVGVVSYLWTFEMGETSIVANPTYTFTTEGTYVVTMVVTDAGGLEDETTVEIIVTVDETPVAVASASVTQGEAPLEVQFTGDQSAGVNDIVSYAWDFGNGDTSTEANPTYTYDTPGTFEATLIVTDSEGLTGTSSIEITVDDVVGDNPTAVASADATSGDAPLFVSFTGDQSTGVNDIVSYAWDFGNGDTSTEANPSYTYNTPGTFDAILIVTDSEGLTGASTIEITVGGVAVENPTAVASADVTSGEAPLVVSFIGNQSTGVNDIVSYAWDFGDGETSTDANPTYIYNTPGTFIATLIVTDSEGLTGTSTIEITVTGGVNLAPVAVLTSSVEVGEALQEITFTGDQSSDDIEIVSYAWSFGDGGTSEEVNPAYTFTGPGTYTITLIVTDNGGLTDEISISLQVLNDNTVLENDDFEVVLSPNPSVDFVEVSFSGDFNMDDVIGLTVHDMSGRLIRRYMPEEIAEDNKYRISTAIFNNEVYVITLVMTSQEPISKRLVINK</sequence>
<dbReference type="Pfam" id="PF18911">
    <property type="entry name" value="PKD_4"/>
    <property type="match status" value="8"/>
</dbReference>
<dbReference type="PANTHER" id="PTHR19328">
    <property type="entry name" value="HEDGEHOG-INTERACTING PROTEIN"/>
    <property type="match status" value="1"/>
</dbReference>
<feature type="domain" description="PKD" evidence="1">
    <location>
        <begin position="1473"/>
        <end position="1560"/>
    </location>
</feature>
<feature type="domain" description="PKD" evidence="1">
    <location>
        <begin position="1907"/>
        <end position="1987"/>
    </location>
</feature>
<dbReference type="InterPro" id="IPR000601">
    <property type="entry name" value="PKD_dom"/>
</dbReference>
<dbReference type="Pfam" id="PF07995">
    <property type="entry name" value="GSDH"/>
    <property type="match status" value="2"/>
</dbReference>
<dbReference type="Gene3D" id="2.120.10.30">
    <property type="entry name" value="TolB, C-terminal domain"/>
    <property type="match status" value="1"/>
</dbReference>
<dbReference type="InterPro" id="IPR035986">
    <property type="entry name" value="PKD_dom_sf"/>
</dbReference>
<dbReference type="OrthoDB" id="7794186at2"/>
<gene>
    <name evidence="2" type="ORF">SAMN04488007_3311</name>
</gene>
<dbReference type="SMART" id="SM00089">
    <property type="entry name" value="PKD"/>
    <property type="match status" value="8"/>
</dbReference>